<name>A0ABW5E5E1_9BACT</name>
<evidence type="ECO:0000313" key="3">
    <source>
        <dbReference type="Proteomes" id="UP001597297"/>
    </source>
</evidence>
<comment type="caution">
    <text evidence="2">The sequence shown here is derived from an EMBL/GenBank/DDBJ whole genome shotgun (WGS) entry which is preliminary data.</text>
</comment>
<evidence type="ECO:0000313" key="2">
    <source>
        <dbReference type="EMBL" id="MFD2277676.1"/>
    </source>
</evidence>
<dbReference type="InterPro" id="IPR045584">
    <property type="entry name" value="Pilin-like"/>
</dbReference>
<accession>A0ABW5E5E1</accession>
<feature type="transmembrane region" description="Helical" evidence="1">
    <location>
        <begin position="12"/>
        <end position="36"/>
    </location>
</feature>
<keyword evidence="3" id="KW-1185">Reference proteome</keyword>
<keyword evidence="1" id="KW-0812">Transmembrane</keyword>
<dbReference type="RefSeq" id="WP_377093603.1">
    <property type="nucleotide sequence ID" value="NZ_JBHSJM010000001.1"/>
</dbReference>
<dbReference type="InterPro" id="IPR012902">
    <property type="entry name" value="N_methyl_site"/>
</dbReference>
<evidence type="ECO:0000256" key="1">
    <source>
        <dbReference type="SAM" id="Phobius"/>
    </source>
</evidence>
<keyword evidence="1" id="KW-0472">Membrane</keyword>
<dbReference type="SUPFAM" id="SSF54523">
    <property type="entry name" value="Pili subunits"/>
    <property type="match status" value="1"/>
</dbReference>
<protein>
    <submittedName>
        <fullName evidence="2">Type II secretion system protein</fullName>
    </submittedName>
</protein>
<dbReference type="EMBL" id="JBHUJC010000043">
    <property type="protein sequence ID" value="MFD2277676.1"/>
    <property type="molecule type" value="Genomic_DNA"/>
</dbReference>
<organism evidence="2 3">
    <name type="scientific">Rubritalea spongiae</name>
    <dbReference type="NCBI Taxonomy" id="430797"/>
    <lineage>
        <taxon>Bacteria</taxon>
        <taxon>Pseudomonadati</taxon>
        <taxon>Verrucomicrobiota</taxon>
        <taxon>Verrucomicrobiia</taxon>
        <taxon>Verrucomicrobiales</taxon>
        <taxon>Rubritaleaceae</taxon>
        <taxon>Rubritalea</taxon>
    </lineage>
</organism>
<proteinExistence type="predicted"/>
<dbReference type="Proteomes" id="UP001597297">
    <property type="component" value="Unassembled WGS sequence"/>
</dbReference>
<reference evidence="3" key="1">
    <citation type="journal article" date="2019" name="Int. J. Syst. Evol. Microbiol.">
        <title>The Global Catalogue of Microorganisms (GCM) 10K type strain sequencing project: providing services to taxonomists for standard genome sequencing and annotation.</title>
        <authorList>
            <consortium name="The Broad Institute Genomics Platform"/>
            <consortium name="The Broad Institute Genome Sequencing Center for Infectious Disease"/>
            <person name="Wu L."/>
            <person name="Ma J."/>
        </authorList>
    </citation>
    <scope>NUCLEOTIDE SEQUENCE [LARGE SCALE GENOMIC DNA]</scope>
    <source>
        <strain evidence="3">JCM 16545</strain>
    </source>
</reference>
<gene>
    <name evidence="2" type="ORF">ACFSQZ_14505</name>
</gene>
<keyword evidence="1" id="KW-1133">Transmembrane helix</keyword>
<sequence length="129" mass="13892">MKSPTHPKGVTLIELTVVISMILTLLSGLFLGASYYRNSSSQAVCIAQITQIQKSIRSYQNLEALDYGSRIVETEVIGTDKAIGPLPQCPLGGSYTVLDSIPNPGIPFARCDSYGAAPQNHFPQDTNGY</sequence>
<dbReference type="PROSITE" id="PS00409">
    <property type="entry name" value="PROKAR_NTER_METHYL"/>
    <property type="match status" value="1"/>
</dbReference>